<accession>A0A7S0GM59</accession>
<name>A0A7S0GM59_9STRA</name>
<proteinExistence type="predicted"/>
<feature type="region of interest" description="Disordered" evidence="1">
    <location>
        <begin position="128"/>
        <end position="151"/>
    </location>
</feature>
<evidence type="ECO:0000256" key="1">
    <source>
        <dbReference type="SAM" id="MobiDB-lite"/>
    </source>
</evidence>
<sequence>MRRLCRRPPAINSGSRSSTKSLHRQRRGTTWGHNSDTPSSGSSGLNDGTHFAFGPHAKGAMVRGLTLMGATTSSLTFHHHGAEATFEDCTWINNAGGLGGNAGAVADLNSTSSVSFFRCDISDLKQAPQAVSRRPSQKSHSSQQHSYPNTAYIGNSMVGSSTVGPGGDDKFVGILTIRG</sequence>
<protein>
    <submittedName>
        <fullName evidence="2">Uncharacterized protein</fullName>
    </submittedName>
</protein>
<feature type="region of interest" description="Disordered" evidence="1">
    <location>
        <begin position="1"/>
        <end position="50"/>
    </location>
</feature>
<feature type="compositionally biased region" description="Polar residues" evidence="1">
    <location>
        <begin position="31"/>
        <end position="46"/>
    </location>
</feature>
<evidence type="ECO:0000313" key="2">
    <source>
        <dbReference type="EMBL" id="CAD8425796.1"/>
    </source>
</evidence>
<reference evidence="2" key="1">
    <citation type="submission" date="2021-01" db="EMBL/GenBank/DDBJ databases">
        <authorList>
            <person name="Corre E."/>
            <person name="Pelletier E."/>
            <person name="Niang G."/>
            <person name="Scheremetjew M."/>
            <person name="Finn R."/>
            <person name="Kale V."/>
            <person name="Holt S."/>
            <person name="Cochrane G."/>
            <person name="Meng A."/>
            <person name="Brown T."/>
            <person name="Cohen L."/>
        </authorList>
    </citation>
    <scope>NUCLEOTIDE SEQUENCE</scope>
    <source>
        <strain evidence="2">CCAP1064/1</strain>
    </source>
</reference>
<dbReference type="AlphaFoldDB" id="A0A7S0GM59"/>
<dbReference type="EMBL" id="HBEL01047373">
    <property type="protein sequence ID" value="CAD8425796.1"/>
    <property type="molecule type" value="Transcribed_RNA"/>
</dbReference>
<organism evidence="2">
    <name type="scientific">Proboscia inermis</name>
    <dbReference type="NCBI Taxonomy" id="420281"/>
    <lineage>
        <taxon>Eukaryota</taxon>
        <taxon>Sar</taxon>
        <taxon>Stramenopiles</taxon>
        <taxon>Ochrophyta</taxon>
        <taxon>Bacillariophyta</taxon>
        <taxon>Coscinodiscophyceae</taxon>
        <taxon>Rhizosoleniophycidae</taxon>
        <taxon>Rhizosoleniales</taxon>
        <taxon>Rhizosoleniaceae</taxon>
        <taxon>Proboscia</taxon>
    </lineage>
</organism>
<gene>
    <name evidence="2" type="ORF">PINE0816_LOCUS21956</name>
</gene>